<dbReference type="FunFam" id="3.60.40.10:FF:000075">
    <property type="entry name" value="Protein phosphatase 2C, putative"/>
    <property type="match status" value="1"/>
</dbReference>
<dbReference type="InterPro" id="IPR015655">
    <property type="entry name" value="PP2C"/>
</dbReference>
<keyword evidence="7 10" id="KW-0378">Hydrolase</keyword>
<dbReference type="AlphaFoldDB" id="B8CDC7"/>
<evidence type="ECO:0000256" key="10">
    <source>
        <dbReference type="RuleBase" id="RU003465"/>
    </source>
</evidence>
<dbReference type="GO" id="GO:0007165">
    <property type="term" value="P:signal transduction"/>
    <property type="evidence" value="ECO:0000318"/>
    <property type="project" value="GO_Central"/>
</dbReference>
<dbReference type="Gene3D" id="3.60.40.10">
    <property type="entry name" value="PPM-type phosphatase domain"/>
    <property type="match status" value="1"/>
</dbReference>
<comment type="cofactor">
    <cofactor evidence="1">
        <name>Mn(2+)</name>
        <dbReference type="ChEBI" id="CHEBI:29035"/>
    </cofactor>
</comment>
<dbReference type="PROSITE" id="PS51746">
    <property type="entry name" value="PPM_2"/>
    <property type="match status" value="1"/>
</dbReference>
<reference evidence="12 13" key="1">
    <citation type="journal article" date="2004" name="Science">
        <title>The genome of the diatom Thalassiosira pseudonana: ecology, evolution, and metabolism.</title>
        <authorList>
            <person name="Armbrust E.V."/>
            <person name="Berges J.A."/>
            <person name="Bowler C."/>
            <person name="Green B.R."/>
            <person name="Martinez D."/>
            <person name="Putnam N.H."/>
            <person name="Zhou S."/>
            <person name="Allen A.E."/>
            <person name="Apt K.E."/>
            <person name="Bechner M."/>
            <person name="Brzezinski M.A."/>
            <person name="Chaal B.K."/>
            <person name="Chiovitti A."/>
            <person name="Davis A.K."/>
            <person name="Demarest M.S."/>
            <person name="Detter J.C."/>
            <person name="Glavina T."/>
            <person name="Goodstein D."/>
            <person name="Hadi M.Z."/>
            <person name="Hellsten U."/>
            <person name="Hildebrand M."/>
            <person name="Jenkins B.D."/>
            <person name="Jurka J."/>
            <person name="Kapitonov V.V."/>
            <person name="Kroger N."/>
            <person name="Lau W.W."/>
            <person name="Lane T.W."/>
            <person name="Larimer F.W."/>
            <person name="Lippmeier J.C."/>
            <person name="Lucas S."/>
            <person name="Medina M."/>
            <person name="Montsant A."/>
            <person name="Obornik M."/>
            <person name="Parker M.S."/>
            <person name="Palenik B."/>
            <person name="Pazour G.J."/>
            <person name="Richardson P.M."/>
            <person name="Rynearson T.A."/>
            <person name="Saito M.A."/>
            <person name="Schwartz D.C."/>
            <person name="Thamatrakoln K."/>
            <person name="Valentin K."/>
            <person name="Vardi A."/>
            <person name="Wilkerson F.P."/>
            <person name="Rokhsar D.S."/>
        </authorList>
    </citation>
    <scope>NUCLEOTIDE SEQUENCE [LARGE SCALE GENOMIC DNA]</scope>
    <source>
        <strain evidence="12 13">CCMP1335</strain>
    </source>
</reference>
<evidence type="ECO:0000256" key="6">
    <source>
        <dbReference type="ARBA" id="ARBA00022723"/>
    </source>
</evidence>
<dbReference type="HOGENOM" id="CLU_013173_4_1_1"/>
<dbReference type="CDD" id="cd00143">
    <property type="entry name" value="PP2Cc"/>
    <property type="match status" value="1"/>
</dbReference>
<keyword evidence="9" id="KW-0464">Manganese</keyword>
<dbReference type="PANTHER" id="PTHR13832">
    <property type="entry name" value="PROTEIN PHOSPHATASE 2C"/>
    <property type="match status" value="1"/>
</dbReference>
<evidence type="ECO:0000256" key="5">
    <source>
        <dbReference type="ARBA" id="ARBA00013081"/>
    </source>
</evidence>
<evidence type="ECO:0000256" key="1">
    <source>
        <dbReference type="ARBA" id="ARBA00001936"/>
    </source>
</evidence>
<dbReference type="GO" id="GO:0004722">
    <property type="term" value="F:protein serine/threonine phosphatase activity"/>
    <property type="evidence" value="ECO:0000318"/>
    <property type="project" value="GO_Central"/>
</dbReference>
<dbReference type="Pfam" id="PF00481">
    <property type="entry name" value="PP2C"/>
    <property type="match status" value="1"/>
</dbReference>
<dbReference type="GO" id="GO:0016020">
    <property type="term" value="C:membrane"/>
    <property type="evidence" value="ECO:0007669"/>
    <property type="project" value="UniProtKB-SubCell"/>
</dbReference>
<keyword evidence="13" id="KW-1185">Reference proteome</keyword>
<dbReference type="GO" id="GO:0046872">
    <property type="term" value="F:metal ion binding"/>
    <property type="evidence" value="ECO:0007669"/>
    <property type="project" value="UniProtKB-KW"/>
</dbReference>
<dbReference type="RefSeq" id="XP_002294219.1">
    <property type="nucleotide sequence ID" value="XM_002294183.1"/>
</dbReference>
<dbReference type="InterPro" id="IPR000222">
    <property type="entry name" value="PP2C_BS"/>
</dbReference>
<evidence type="ECO:0000256" key="3">
    <source>
        <dbReference type="ARBA" id="ARBA00004170"/>
    </source>
</evidence>
<keyword evidence="8 10" id="KW-0904">Protein phosphatase</keyword>
<dbReference type="eggNOG" id="KOG0697">
    <property type="taxonomic scope" value="Eukaryota"/>
</dbReference>
<evidence type="ECO:0000313" key="12">
    <source>
        <dbReference type="EMBL" id="EED88574.1"/>
    </source>
</evidence>
<evidence type="ECO:0000259" key="11">
    <source>
        <dbReference type="PROSITE" id="PS51746"/>
    </source>
</evidence>
<dbReference type="PANTHER" id="PTHR13832:SF565">
    <property type="entry name" value="AT28366P-RELATED"/>
    <property type="match status" value="1"/>
</dbReference>
<comment type="cofactor">
    <cofactor evidence="2">
        <name>Mg(2+)</name>
        <dbReference type="ChEBI" id="CHEBI:18420"/>
    </cofactor>
</comment>
<evidence type="ECO:0000256" key="2">
    <source>
        <dbReference type="ARBA" id="ARBA00001946"/>
    </source>
</evidence>
<reference evidence="12 13" key="2">
    <citation type="journal article" date="2008" name="Nature">
        <title>The Phaeodactylum genome reveals the evolutionary history of diatom genomes.</title>
        <authorList>
            <person name="Bowler C."/>
            <person name="Allen A.E."/>
            <person name="Badger J.H."/>
            <person name="Grimwood J."/>
            <person name="Jabbari K."/>
            <person name="Kuo A."/>
            <person name="Maheswari U."/>
            <person name="Martens C."/>
            <person name="Maumus F."/>
            <person name="Otillar R.P."/>
            <person name="Rayko E."/>
            <person name="Salamov A."/>
            <person name="Vandepoele K."/>
            <person name="Beszteri B."/>
            <person name="Gruber A."/>
            <person name="Heijde M."/>
            <person name="Katinka M."/>
            <person name="Mock T."/>
            <person name="Valentin K."/>
            <person name="Verret F."/>
            <person name="Berges J.A."/>
            <person name="Brownlee C."/>
            <person name="Cadoret J.P."/>
            <person name="Chiovitti A."/>
            <person name="Choi C.J."/>
            <person name="Coesel S."/>
            <person name="De Martino A."/>
            <person name="Detter J.C."/>
            <person name="Durkin C."/>
            <person name="Falciatore A."/>
            <person name="Fournet J."/>
            <person name="Haruta M."/>
            <person name="Huysman M.J."/>
            <person name="Jenkins B.D."/>
            <person name="Jiroutova K."/>
            <person name="Jorgensen R.E."/>
            <person name="Joubert Y."/>
            <person name="Kaplan A."/>
            <person name="Kroger N."/>
            <person name="Kroth P.G."/>
            <person name="La Roche J."/>
            <person name="Lindquist E."/>
            <person name="Lommer M."/>
            <person name="Martin-Jezequel V."/>
            <person name="Lopez P.J."/>
            <person name="Lucas S."/>
            <person name="Mangogna M."/>
            <person name="McGinnis K."/>
            <person name="Medlin L.K."/>
            <person name="Montsant A."/>
            <person name="Oudot-Le Secq M.P."/>
            <person name="Napoli C."/>
            <person name="Obornik M."/>
            <person name="Parker M.S."/>
            <person name="Petit J.L."/>
            <person name="Porcel B.M."/>
            <person name="Poulsen N."/>
            <person name="Robison M."/>
            <person name="Rychlewski L."/>
            <person name="Rynearson T.A."/>
            <person name="Schmutz J."/>
            <person name="Shapiro H."/>
            <person name="Siaut M."/>
            <person name="Stanley M."/>
            <person name="Sussman M.R."/>
            <person name="Taylor A.R."/>
            <person name="Vardi A."/>
            <person name="von Dassow P."/>
            <person name="Vyverman W."/>
            <person name="Willis A."/>
            <person name="Wyrwicz L.S."/>
            <person name="Rokhsar D.S."/>
            <person name="Weissenbach J."/>
            <person name="Armbrust E.V."/>
            <person name="Green B.R."/>
            <person name="Van de Peer Y."/>
            <person name="Grigoriev I.V."/>
        </authorList>
    </citation>
    <scope>NUCLEOTIDE SEQUENCE [LARGE SCALE GENOMIC DNA]</scope>
    <source>
        <strain evidence="12 13">CCMP1335</strain>
    </source>
</reference>
<dbReference type="GeneID" id="7451888"/>
<proteinExistence type="inferred from homology"/>
<dbReference type="SUPFAM" id="SSF81606">
    <property type="entry name" value="PP2C-like"/>
    <property type="match status" value="1"/>
</dbReference>
<protein>
    <recommendedName>
        <fullName evidence="5">protein-serine/threonine phosphatase</fullName>
        <ecNumber evidence="5">3.1.3.16</ecNumber>
    </recommendedName>
</protein>
<evidence type="ECO:0000256" key="8">
    <source>
        <dbReference type="ARBA" id="ARBA00022912"/>
    </source>
</evidence>
<dbReference type="EC" id="3.1.3.16" evidence="5"/>
<evidence type="ECO:0000313" key="13">
    <source>
        <dbReference type="Proteomes" id="UP000001449"/>
    </source>
</evidence>
<dbReference type="KEGG" id="tps:THAPSDRAFT_37710"/>
<gene>
    <name evidence="12" type="ORF">THAPSDRAFT_37710</name>
</gene>
<comment type="subcellular location">
    <subcellularLocation>
        <location evidence="3">Membrane</location>
        <topology evidence="3">Peripheral membrane protein</topology>
    </subcellularLocation>
</comment>
<name>B8CDC7_THAPS</name>
<evidence type="ECO:0000256" key="7">
    <source>
        <dbReference type="ARBA" id="ARBA00022801"/>
    </source>
</evidence>
<evidence type="ECO:0000256" key="4">
    <source>
        <dbReference type="ARBA" id="ARBA00006702"/>
    </source>
</evidence>
<dbReference type="InParanoid" id="B8CDC7"/>
<dbReference type="SMART" id="SM00332">
    <property type="entry name" value="PP2Cc"/>
    <property type="match status" value="1"/>
</dbReference>
<dbReference type="Proteomes" id="UP000001449">
    <property type="component" value="Chromosome 15"/>
</dbReference>
<evidence type="ECO:0000256" key="9">
    <source>
        <dbReference type="ARBA" id="ARBA00023211"/>
    </source>
</evidence>
<organism evidence="12 13">
    <name type="scientific">Thalassiosira pseudonana</name>
    <name type="common">Marine diatom</name>
    <name type="synonym">Cyclotella nana</name>
    <dbReference type="NCBI Taxonomy" id="35128"/>
    <lineage>
        <taxon>Eukaryota</taxon>
        <taxon>Sar</taxon>
        <taxon>Stramenopiles</taxon>
        <taxon>Ochrophyta</taxon>
        <taxon>Bacillariophyta</taxon>
        <taxon>Coscinodiscophyceae</taxon>
        <taxon>Thalassiosirophycidae</taxon>
        <taxon>Thalassiosirales</taxon>
        <taxon>Thalassiosiraceae</taxon>
        <taxon>Thalassiosira</taxon>
    </lineage>
</organism>
<dbReference type="OMA" id="GPGIRNQ"/>
<feature type="non-terminal residue" evidence="12">
    <location>
        <position position="1"/>
    </location>
</feature>
<sequence length="273" mass="30179">MSPETVPTTKSLSVNEKLRYAVSEMQGWRSHMEDKHTLCPPLSYELNTQLEDHYLFAVFDGHGGNFTSHYAGENLVSTLTSSKEWRAYLELPKTNPAGHKSRGDLERSGSTGVVVLITPTHIICANAGDSRAILTRNGLALPLSFDHKPNNDVEVSRVDNAGGFVRNGRVDGDLAVSRSFGDFSYKAHGYMDVKGQRVSVVPDIIIHPRDYGKDEYIVLACDGVWDRLTNRDCSTLVRTLLEEGETDVGLMCEEVIDTALELDSRDNMTCAVV</sequence>
<dbReference type="PaxDb" id="35128-Thaps37710"/>
<keyword evidence="6" id="KW-0479">Metal-binding</keyword>
<feature type="domain" description="PPM-type phosphatase" evidence="11">
    <location>
        <begin position="19"/>
        <end position="273"/>
    </location>
</feature>
<dbReference type="PROSITE" id="PS01032">
    <property type="entry name" value="PPM_1"/>
    <property type="match status" value="1"/>
</dbReference>
<dbReference type="EMBL" id="CM000650">
    <property type="protein sequence ID" value="EED88574.1"/>
    <property type="molecule type" value="Genomic_DNA"/>
</dbReference>
<dbReference type="STRING" id="35128.B8CDC7"/>
<comment type="similarity">
    <text evidence="4 10">Belongs to the PP2C family.</text>
</comment>
<accession>B8CDC7</accession>
<dbReference type="InterPro" id="IPR001932">
    <property type="entry name" value="PPM-type_phosphatase-like_dom"/>
</dbReference>
<dbReference type="InterPro" id="IPR036457">
    <property type="entry name" value="PPM-type-like_dom_sf"/>
</dbReference>